<evidence type="ECO:0000313" key="3">
    <source>
        <dbReference type="Proteomes" id="UP000657918"/>
    </source>
</evidence>
<feature type="compositionally biased region" description="Polar residues" evidence="1">
    <location>
        <begin position="109"/>
        <end position="120"/>
    </location>
</feature>
<gene>
    <name evidence="2" type="ORF">SADUNF_Sadunf18G0111300</name>
</gene>
<dbReference type="EMBL" id="JADGMS010000018">
    <property type="protein sequence ID" value="KAF9662985.1"/>
    <property type="molecule type" value="Genomic_DNA"/>
</dbReference>
<name>A0A835J498_9ROSI</name>
<proteinExistence type="predicted"/>
<keyword evidence="3" id="KW-1185">Reference proteome</keyword>
<dbReference type="AlphaFoldDB" id="A0A835J498"/>
<organism evidence="2 3">
    <name type="scientific">Salix dunnii</name>
    <dbReference type="NCBI Taxonomy" id="1413687"/>
    <lineage>
        <taxon>Eukaryota</taxon>
        <taxon>Viridiplantae</taxon>
        <taxon>Streptophyta</taxon>
        <taxon>Embryophyta</taxon>
        <taxon>Tracheophyta</taxon>
        <taxon>Spermatophyta</taxon>
        <taxon>Magnoliopsida</taxon>
        <taxon>eudicotyledons</taxon>
        <taxon>Gunneridae</taxon>
        <taxon>Pentapetalae</taxon>
        <taxon>rosids</taxon>
        <taxon>fabids</taxon>
        <taxon>Malpighiales</taxon>
        <taxon>Salicaceae</taxon>
        <taxon>Saliceae</taxon>
        <taxon>Salix</taxon>
    </lineage>
</organism>
<sequence length="127" mass="13914">MDTFTVTTSSSIGNQCQANCQYLKIYVICSTQATNPGASTQATASFSSPLDLLTLSNLELKRQQKMIFGSNKTLLREQREGVKAGAVRGTVEDGKVKLKSIPDQKTIEVLQNTPSSNRSRNLMEKRA</sequence>
<protein>
    <submittedName>
        <fullName evidence="2">Uncharacterized protein</fullName>
    </submittedName>
</protein>
<evidence type="ECO:0000313" key="2">
    <source>
        <dbReference type="EMBL" id="KAF9662985.1"/>
    </source>
</evidence>
<comment type="caution">
    <text evidence="2">The sequence shown here is derived from an EMBL/GenBank/DDBJ whole genome shotgun (WGS) entry which is preliminary data.</text>
</comment>
<dbReference type="Proteomes" id="UP000657918">
    <property type="component" value="Unassembled WGS sequence"/>
</dbReference>
<feature type="region of interest" description="Disordered" evidence="1">
    <location>
        <begin position="107"/>
        <end position="127"/>
    </location>
</feature>
<accession>A0A835J498</accession>
<reference evidence="2 3" key="1">
    <citation type="submission" date="2020-10" db="EMBL/GenBank/DDBJ databases">
        <title>Plant Genome Project.</title>
        <authorList>
            <person name="Zhang R.-G."/>
        </authorList>
    </citation>
    <scope>NUCLEOTIDE SEQUENCE [LARGE SCALE GENOMIC DNA]</scope>
    <source>
        <strain evidence="2">FAFU-HL-1</strain>
        <tissue evidence="2">Leaf</tissue>
    </source>
</reference>
<evidence type="ECO:0000256" key="1">
    <source>
        <dbReference type="SAM" id="MobiDB-lite"/>
    </source>
</evidence>